<keyword evidence="1" id="KW-1133">Transmembrane helix</keyword>
<feature type="transmembrane region" description="Helical" evidence="1">
    <location>
        <begin position="30"/>
        <end position="51"/>
    </location>
</feature>
<evidence type="ECO:0000313" key="3">
    <source>
        <dbReference type="Proteomes" id="UP001165653"/>
    </source>
</evidence>
<dbReference type="Proteomes" id="UP001165653">
    <property type="component" value="Unassembled WGS sequence"/>
</dbReference>
<keyword evidence="3" id="KW-1185">Reference proteome</keyword>
<keyword evidence="1" id="KW-0812">Transmembrane</keyword>
<evidence type="ECO:0000313" key="2">
    <source>
        <dbReference type="EMBL" id="MCW1914164.1"/>
    </source>
</evidence>
<evidence type="ECO:0000256" key="1">
    <source>
        <dbReference type="SAM" id="Phobius"/>
    </source>
</evidence>
<reference evidence="2" key="1">
    <citation type="submission" date="2022-10" db="EMBL/GenBank/DDBJ databases">
        <title>Luteolibacter sp. GHJ8, whole genome shotgun sequencing project.</title>
        <authorList>
            <person name="Zhao G."/>
            <person name="Shen L."/>
        </authorList>
    </citation>
    <scope>NUCLEOTIDE SEQUENCE</scope>
    <source>
        <strain evidence="2">GHJ8</strain>
    </source>
</reference>
<proteinExistence type="predicted"/>
<sequence>MKALSSSFVIIAGVFGMLNAYRQVAGPYPMGAIAFVVCGLVLVFGIGGWIYSLKSDD</sequence>
<comment type="caution">
    <text evidence="2">The sequence shown here is derived from an EMBL/GenBank/DDBJ whole genome shotgun (WGS) entry which is preliminary data.</text>
</comment>
<keyword evidence="1" id="KW-0472">Membrane</keyword>
<dbReference type="RefSeq" id="WP_264513673.1">
    <property type="nucleotide sequence ID" value="NZ_JAPDDR010000005.1"/>
</dbReference>
<name>A0ABT3G2U2_9BACT</name>
<accession>A0ABT3G2U2</accession>
<protein>
    <submittedName>
        <fullName evidence="2">Uncharacterized protein</fullName>
    </submittedName>
</protein>
<dbReference type="EMBL" id="JAPDDR010000005">
    <property type="protein sequence ID" value="MCW1914164.1"/>
    <property type="molecule type" value="Genomic_DNA"/>
</dbReference>
<gene>
    <name evidence="2" type="ORF">OJ996_11290</name>
</gene>
<organism evidence="2 3">
    <name type="scientific">Luteolibacter rhizosphaerae</name>
    <dbReference type="NCBI Taxonomy" id="2989719"/>
    <lineage>
        <taxon>Bacteria</taxon>
        <taxon>Pseudomonadati</taxon>
        <taxon>Verrucomicrobiota</taxon>
        <taxon>Verrucomicrobiia</taxon>
        <taxon>Verrucomicrobiales</taxon>
        <taxon>Verrucomicrobiaceae</taxon>
        <taxon>Luteolibacter</taxon>
    </lineage>
</organism>